<keyword evidence="4" id="KW-1185">Reference proteome</keyword>
<feature type="compositionally biased region" description="Basic and acidic residues" evidence="1">
    <location>
        <begin position="94"/>
        <end position="113"/>
    </location>
</feature>
<organism evidence="3 4">
    <name type="scientific">Conoideocrella luteorostrata</name>
    <dbReference type="NCBI Taxonomy" id="1105319"/>
    <lineage>
        <taxon>Eukaryota</taxon>
        <taxon>Fungi</taxon>
        <taxon>Dikarya</taxon>
        <taxon>Ascomycota</taxon>
        <taxon>Pezizomycotina</taxon>
        <taxon>Sordariomycetes</taxon>
        <taxon>Hypocreomycetidae</taxon>
        <taxon>Hypocreales</taxon>
        <taxon>Clavicipitaceae</taxon>
        <taxon>Conoideocrella</taxon>
    </lineage>
</organism>
<dbReference type="Proteomes" id="UP001251528">
    <property type="component" value="Unassembled WGS sequence"/>
</dbReference>
<evidence type="ECO:0000256" key="2">
    <source>
        <dbReference type="SAM" id="SignalP"/>
    </source>
</evidence>
<name>A0AAJ0CFF2_9HYPO</name>
<reference evidence="3" key="1">
    <citation type="submission" date="2023-06" db="EMBL/GenBank/DDBJ databases">
        <title>Conoideocrella luteorostrata (Hypocreales: Clavicipitaceae), a potential biocontrol fungus for elongate hemlock scale in United States Christmas tree production areas.</title>
        <authorList>
            <person name="Barrett H."/>
            <person name="Lovett B."/>
            <person name="Macias A.M."/>
            <person name="Stajich J.E."/>
            <person name="Kasson M.T."/>
        </authorList>
    </citation>
    <scope>NUCLEOTIDE SEQUENCE</scope>
    <source>
        <strain evidence="3">ARSEF 14590</strain>
    </source>
</reference>
<dbReference type="AlphaFoldDB" id="A0AAJ0CFF2"/>
<evidence type="ECO:0000256" key="1">
    <source>
        <dbReference type="SAM" id="MobiDB-lite"/>
    </source>
</evidence>
<evidence type="ECO:0000313" key="4">
    <source>
        <dbReference type="Proteomes" id="UP001251528"/>
    </source>
</evidence>
<feature type="signal peptide" evidence="2">
    <location>
        <begin position="1"/>
        <end position="22"/>
    </location>
</feature>
<feature type="region of interest" description="Disordered" evidence="1">
    <location>
        <begin position="93"/>
        <end position="115"/>
    </location>
</feature>
<keyword evidence="2" id="KW-0732">Signal</keyword>
<comment type="caution">
    <text evidence="3">The sequence shown here is derived from an EMBL/GenBank/DDBJ whole genome shotgun (WGS) entry which is preliminary data.</text>
</comment>
<feature type="chain" id="PRO_5042498077" evidence="2">
    <location>
        <begin position="23"/>
        <end position="499"/>
    </location>
</feature>
<dbReference type="EMBL" id="JASWJB010000295">
    <property type="protein sequence ID" value="KAK2592006.1"/>
    <property type="molecule type" value="Genomic_DNA"/>
</dbReference>
<protein>
    <submittedName>
        <fullName evidence="3">Uncharacterized protein</fullName>
    </submittedName>
</protein>
<proteinExistence type="predicted"/>
<gene>
    <name evidence="3" type="ORF">QQS21_010309</name>
</gene>
<evidence type="ECO:0000313" key="3">
    <source>
        <dbReference type="EMBL" id="KAK2592006.1"/>
    </source>
</evidence>
<accession>A0AAJ0CFF2</accession>
<sequence length="499" mass="55026">MFGQRVLSGALCLLVWFGESHASTPSPQPGPPRPPAAQLQPLHTELPAIKPAAAEKTGEAVNFNPDVDSRRTSLVILDGERVVALPKAKSIPAGKRDSWRAGHDEPPAKRAGDAHVSNEVAVVEKTASNLPQDAAVQTFAYLADIFDLRTLEQRSGLPVAQLFEKYQQECPLFSVWRSNPLAIHVDGGSGLLAAGSLGFVAYQIVDAFWKNTSSLEWVSITTSILPLAGCASQLAAELDQAHGENSLAMASATSAAMCFVGDVLMFTPAWPLGVAVQIGRFLFEAFIAEMKLWNKLKPDKLHQYRLDGWKNVTDQMETYFKNETFKSNLEVQLQSEVAAILFGASESKARLDNWAAKLREQGTAEDKMSIVNEAKTNAQQKLIQEACKRISERTYKLESDAFDSLAKLLRSEARRYDWQFNLDIHEQIKYSFRIKGKNIVHDEVNGYNLIQSPSAKSLSKTLDQVLQSVLWNTTAATCESKDFWGQGKTKNSMPKLSGI</sequence>